<gene>
    <name evidence="3" type="ORF">HRI_000044700</name>
</gene>
<accession>A0A9W7LH23</accession>
<sequence>MTAAEVTVLHVVAEAEEAALSFSSKVVAIIAEKDMENEKENLSNGTNNDGSYVGDNGNDAVDGVPTELNLERNGNCVGEEDGEGKSESDSVRDESCIGTGDQEEEPIELCHVESPVEGDPVSAVNSEDGVLETSPEDAVFDFSVEISAASDCNGDGLVEESFDDKAEAEFDDKETVMIKDSIDSTQSSQGKAKASVLVFERLKSETSISSIVSVGDISFAADVQSDRNNNSLTSSVSNPDCESQVSDTVVIKDSVDSSQNSLQVVNSSEIGPSVEGGKSSNITENVPSMVLYENVIVDSCQNSQQDGKSYDIVETGPSALPNVNVTIEGGKSSGVEETGSSAFLNENVIVEGGKFSDIEATRSSLVQNENVTVETVSSDAGGFVLVFGSFPLMLNNASVGSKSGVNGIMAETLLPSHDDPKIETETIKSDENSEGVSSLISERDISSGSIVSEEVEKRSDGNSASSTSHPISEQICALTNGGIQLGNSVNDVERKMSFNYLIKVPRYNDEDLKEKIRLANICVDEKTQSRDAIRIEMQSMRATCKEYGNDFNAAVSLEREARDLHRSKRQEIESMQSVMDIEDIDVKIRNLEHTIQHETLPLKDEKNFIREIKQLKQTREKLSSTMGRQDEMQQGLDRKERLKSLKKEADQLKANVLKAEAVTKAAKRKYYDESEKLNKLQSRFKAADNIQQEAYAQMRSLKKQSYEKSKHFWQYKDDLNTASDLALKGSREAFHSFCTNQVEKFMDLWNKNDEFRKEYVRCNARSTIRRLRTLDGRALGPDEEPPVIPQVVNERVAKDHTASGLTSEDQTQEKVVLGKAEKEIDIPVAKVVEQKREASKSGKPVIPREEKLKRTKEEEEEEEARKAEELRKEEEVARKADRGIEKRRGSS</sequence>
<proteinExistence type="predicted"/>
<feature type="region of interest" description="Disordered" evidence="2">
    <location>
        <begin position="834"/>
        <end position="891"/>
    </location>
</feature>
<feature type="region of interest" description="Disordered" evidence="2">
    <location>
        <begin position="36"/>
        <end position="101"/>
    </location>
</feature>
<keyword evidence="1" id="KW-0175">Coiled coil</keyword>
<evidence type="ECO:0000313" key="3">
    <source>
        <dbReference type="EMBL" id="GMI63754.1"/>
    </source>
</evidence>
<feature type="region of interest" description="Disordered" evidence="2">
    <location>
        <begin position="426"/>
        <end position="445"/>
    </location>
</feature>
<reference evidence="3" key="1">
    <citation type="submission" date="2023-05" db="EMBL/GenBank/DDBJ databases">
        <title>Genome and transcriptome analyses reveal genes involved in the formation of fine ridges on petal epidermal cells in Hibiscus trionum.</title>
        <authorList>
            <person name="Koshimizu S."/>
            <person name="Masuda S."/>
            <person name="Ishii T."/>
            <person name="Shirasu K."/>
            <person name="Hoshino A."/>
            <person name="Arita M."/>
        </authorList>
    </citation>
    <scope>NUCLEOTIDE SEQUENCE</scope>
    <source>
        <strain evidence="3">Hamamatsu line</strain>
    </source>
</reference>
<dbReference type="PANTHER" id="PTHR48454:SF2">
    <property type="entry name" value="PUTATIVE RNA-BINDING DOMAIN-CONTAINING PROTEIN-RELATED"/>
    <property type="match status" value="1"/>
</dbReference>
<keyword evidence="4" id="KW-1185">Reference proteome</keyword>
<name>A0A9W7LH23_HIBTR</name>
<feature type="coiled-coil region" evidence="1">
    <location>
        <begin position="605"/>
        <end position="669"/>
    </location>
</feature>
<dbReference type="EMBL" id="BSYR01000002">
    <property type="protein sequence ID" value="GMI63754.1"/>
    <property type="molecule type" value="Genomic_DNA"/>
</dbReference>
<feature type="compositionally biased region" description="Basic and acidic residues" evidence="2">
    <location>
        <begin position="83"/>
        <end position="95"/>
    </location>
</feature>
<dbReference type="PANTHER" id="PTHR48454">
    <property type="entry name" value="PUTATIVE RNA-BINDING DOMAIN-CONTAINING PROTEIN-RELATED"/>
    <property type="match status" value="1"/>
</dbReference>
<dbReference type="AlphaFoldDB" id="A0A9W7LH23"/>
<comment type="caution">
    <text evidence="3">The sequence shown here is derived from an EMBL/GenBank/DDBJ whole genome shotgun (WGS) entry which is preliminary data.</text>
</comment>
<organism evidence="3 4">
    <name type="scientific">Hibiscus trionum</name>
    <name type="common">Flower of an hour</name>
    <dbReference type="NCBI Taxonomy" id="183268"/>
    <lineage>
        <taxon>Eukaryota</taxon>
        <taxon>Viridiplantae</taxon>
        <taxon>Streptophyta</taxon>
        <taxon>Embryophyta</taxon>
        <taxon>Tracheophyta</taxon>
        <taxon>Spermatophyta</taxon>
        <taxon>Magnoliopsida</taxon>
        <taxon>eudicotyledons</taxon>
        <taxon>Gunneridae</taxon>
        <taxon>Pentapetalae</taxon>
        <taxon>rosids</taxon>
        <taxon>malvids</taxon>
        <taxon>Malvales</taxon>
        <taxon>Malvaceae</taxon>
        <taxon>Malvoideae</taxon>
        <taxon>Hibiscus</taxon>
    </lineage>
</organism>
<feature type="compositionally biased region" description="Polar residues" evidence="2">
    <location>
        <begin position="461"/>
        <end position="470"/>
    </location>
</feature>
<dbReference type="Proteomes" id="UP001165190">
    <property type="component" value="Unassembled WGS sequence"/>
</dbReference>
<protein>
    <submittedName>
        <fullName evidence="3">Uncharacterized protein</fullName>
    </submittedName>
</protein>
<dbReference type="OrthoDB" id="1703439at2759"/>
<feature type="region of interest" description="Disordered" evidence="2">
    <location>
        <begin position="450"/>
        <end position="470"/>
    </location>
</feature>
<evidence type="ECO:0000313" key="4">
    <source>
        <dbReference type="Proteomes" id="UP001165190"/>
    </source>
</evidence>
<evidence type="ECO:0000256" key="1">
    <source>
        <dbReference type="SAM" id="Coils"/>
    </source>
</evidence>
<evidence type="ECO:0000256" key="2">
    <source>
        <dbReference type="SAM" id="MobiDB-lite"/>
    </source>
</evidence>